<dbReference type="SUPFAM" id="SSF52058">
    <property type="entry name" value="L domain-like"/>
    <property type="match status" value="1"/>
</dbReference>
<dbReference type="InterPro" id="IPR044974">
    <property type="entry name" value="Disease_R_plants"/>
</dbReference>
<protein>
    <submittedName>
        <fullName evidence="1">Uncharacterized protein</fullName>
    </submittedName>
</protein>
<dbReference type="PROSITE" id="PS51450">
    <property type="entry name" value="LRR"/>
    <property type="match status" value="1"/>
</dbReference>
<evidence type="ECO:0000313" key="2">
    <source>
        <dbReference type="Proteomes" id="UP001396334"/>
    </source>
</evidence>
<accession>A0ABR2QGF2</accession>
<gene>
    <name evidence="1" type="ORF">V6N11_070774</name>
</gene>
<reference evidence="1 2" key="1">
    <citation type="journal article" date="2024" name="G3 (Bethesda)">
        <title>Genome assembly of Hibiscus sabdariffa L. provides insights into metabolisms of medicinal natural products.</title>
        <authorList>
            <person name="Kim T."/>
        </authorList>
    </citation>
    <scope>NUCLEOTIDE SEQUENCE [LARGE SCALE GENOMIC DNA]</scope>
    <source>
        <strain evidence="1">TK-2024</strain>
        <tissue evidence="1">Old leaves</tissue>
    </source>
</reference>
<evidence type="ECO:0000313" key="1">
    <source>
        <dbReference type="EMBL" id="KAK8999615.1"/>
    </source>
</evidence>
<organism evidence="1 2">
    <name type="scientific">Hibiscus sabdariffa</name>
    <name type="common">roselle</name>
    <dbReference type="NCBI Taxonomy" id="183260"/>
    <lineage>
        <taxon>Eukaryota</taxon>
        <taxon>Viridiplantae</taxon>
        <taxon>Streptophyta</taxon>
        <taxon>Embryophyta</taxon>
        <taxon>Tracheophyta</taxon>
        <taxon>Spermatophyta</taxon>
        <taxon>Magnoliopsida</taxon>
        <taxon>eudicotyledons</taxon>
        <taxon>Gunneridae</taxon>
        <taxon>Pentapetalae</taxon>
        <taxon>rosids</taxon>
        <taxon>malvids</taxon>
        <taxon>Malvales</taxon>
        <taxon>Malvaceae</taxon>
        <taxon>Malvoideae</taxon>
        <taxon>Hibiscus</taxon>
    </lineage>
</organism>
<dbReference type="InterPro" id="IPR032675">
    <property type="entry name" value="LRR_dom_sf"/>
</dbReference>
<dbReference type="PANTHER" id="PTHR11017:SF479">
    <property type="entry name" value="DISEASE RESISTANCE PROTEIN (TIR-NBS-LRR CLASS) FAMILY"/>
    <property type="match status" value="1"/>
</dbReference>
<dbReference type="InterPro" id="IPR001611">
    <property type="entry name" value="Leu-rich_rpt"/>
</dbReference>
<proteinExistence type="predicted"/>
<keyword evidence="2" id="KW-1185">Reference proteome</keyword>
<dbReference type="EMBL" id="JBBPBN010000040">
    <property type="protein sequence ID" value="KAK8999615.1"/>
    <property type="molecule type" value="Genomic_DNA"/>
</dbReference>
<comment type="caution">
    <text evidence="1">The sequence shown here is derived from an EMBL/GenBank/DDBJ whole genome shotgun (WGS) entry which is preliminary data.</text>
</comment>
<dbReference type="PANTHER" id="PTHR11017">
    <property type="entry name" value="LEUCINE-RICH REPEAT-CONTAINING PROTEIN"/>
    <property type="match status" value="1"/>
</dbReference>
<name>A0ABR2QGF2_9ROSI</name>
<sequence>MGKEIVLQESKRPSKLSRLWRFKDVYKVLKYNKGTESTKGIKLDMFQIDKLRLCPTIFENMLNLRYINFCFSPFTGKYRNRKLHADQVDGVSLPDELRLMCWEHYPFRSLSNFNPKNLVVLKLSHGDMEQLWNDDYHQGLVNLRKVVLSDCKKLKKIPNLFSATNLEILCFNGCKSLVDFPCFTHLTSLKTLQLHGCCNLKKFPELPKDLSVLNLTETGIEEVPDSVQRLVGLEMLCLSNSSIKNVSTNISKLESLRFLDLSHCLIAEFPEIPRLLVDNVPYQMYIGAVPQSYRPLPEAAPQRLMSYELKASSSQKIPSNITFSGGSRRLPVADLPSSNLRFKSLGCLKMNHCKSLKLLPELPPYLRYLNAHGCTSLEEVSFTYQNRDLYEPHSFDGEDEFLMIFSNCSSLNRGSIYNIEENAMLKVISLAKKCACGPKKVVCCIPGNKIEAIKFPYQSMNASLILQITPNTLNWYSRRRFFVFAICLIADLSHCHIYGDLEFICEYQLIVRGDGYEKFRSEWCYKLDYVSEPEYMGDHKLILFSGDMVKEDKDYELASFQFYIKNRYYGGEENDIKVKKCGVHVSYVDEEGDAVFMPLVVS</sequence>
<dbReference type="Pfam" id="PF13855">
    <property type="entry name" value="LRR_8"/>
    <property type="match status" value="1"/>
</dbReference>
<dbReference type="Gene3D" id="3.80.10.10">
    <property type="entry name" value="Ribonuclease Inhibitor"/>
    <property type="match status" value="2"/>
</dbReference>
<dbReference type="Proteomes" id="UP001396334">
    <property type="component" value="Unassembled WGS sequence"/>
</dbReference>